<evidence type="ECO:0008006" key="3">
    <source>
        <dbReference type="Google" id="ProtNLM"/>
    </source>
</evidence>
<proteinExistence type="predicted"/>
<dbReference type="RefSeq" id="WP_402874981.1">
    <property type="nucleotide sequence ID" value="NZ_JBIYSL010000002.1"/>
</dbReference>
<keyword evidence="2" id="KW-1185">Reference proteome</keyword>
<gene>
    <name evidence="1" type="ORF">ACINKY_11790</name>
</gene>
<name>A0ABW8HTS3_9BACL</name>
<dbReference type="SUPFAM" id="SSF58104">
    <property type="entry name" value="Methyl-accepting chemotaxis protein (MCP) signaling domain"/>
    <property type="match status" value="1"/>
</dbReference>
<dbReference type="Proteomes" id="UP001618531">
    <property type="component" value="Unassembled WGS sequence"/>
</dbReference>
<organism evidence="1 2">
    <name type="scientific">Paenibacillus illinoisensis</name>
    <dbReference type="NCBI Taxonomy" id="59845"/>
    <lineage>
        <taxon>Bacteria</taxon>
        <taxon>Bacillati</taxon>
        <taxon>Bacillota</taxon>
        <taxon>Bacilli</taxon>
        <taxon>Bacillales</taxon>
        <taxon>Paenibacillaceae</taxon>
        <taxon>Paenibacillus</taxon>
    </lineage>
</organism>
<evidence type="ECO:0000313" key="2">
    <source>
        <dbReference type="Proteomes" id="UP001618531"/>
    </source>
</evidence>
<protein>
    <recommendedName>
        <fullName evidence="3">t-SNARE coiled-coil homology domain-containing protein</fullName>
    </recommendedName>
</protein>
<comment type="caution">
    <text evidence="1">The sequence shown here is derived from an EMBL/GenBank/DDBJ whole genome shotgun (WGS) entry which is preliminary data.</text>
</comment>
<evidence type="ECO:0000313" key="1">
    <source>
        <dbReference type="EMBL" id="MFK0522877.1"/>
    </source>
</evidence>
<sequence>MRGSFSPLLRHRYAGSEEAATSVNTISQISSGVSDHSDDIYRLMQEQKALFQEVARTSVLLEQQTNEMSEAVRKVKV</sequence>
<accession>A0ABW8HTS3</accession>
<dbReference type="EMBL" id="JBIYSL010000002">
    <property type="protein sequence ID" value="MFK0522877.1"/>
    <property type="molecule type" value="Genomic_DNA"/>
</dbReference>
<reference evidence="1 2" key="1">
    <citation type="submission" date="2024-11" db="EMBL/GenBank/DDBJ databases">
        <title>Identification and Characterization of a Novel Fosfomycin Bacillithiol Transferase FosB8 in Paenibacillus illinoisensis.</title>
        <authorList>
            <person name="Lu W."/>
        </authorList>
    </citation>
    <scope>NUCLEOTIDE SEQUENCE [LARGE SCALE GENOMIC DNA]</scope>
    <source>
        <strain evidence="1 2">WP77</strain>
    </source>
</reference>